<proteinExistence type="predicted"/>
<reference evidence="1" key="1">
    <citation type="submission" date="2014-09" db="EMBL/GenBank/DDBJ databases">
        <authorList>
            <person name="Magalhaes I.L.F."/>
            <person name="Oliveira U."/>
            <person name="Santos F.R."/>
            <person name="Vidigal T.H.D.A."/>
            <person name="Brescovit A.D."/>
            <person name="Santos A.J."/>
        </authorList>
    </citation>
    <scope>NUCLEOTIDE SEQUENCE</scope>
    <source>
        <tissue evidence="1">Shoot tissue taken approximately 20 cm above the soil surface</tissue>
    </source>
</reference>
<dbReference type="AlphaFoldDB" id="A0A0A8ZD64"/>
<organism evidence="1">
    <name type="scientific">Arundo donax</name>
    <name type="common">Giant reed</name>
    <name type="synonym">Donax arundinaceus</name>
    <dbReference type="NCBI Taxonomy" id="35708"/>
    <lineage>
        <taxon>Eukaryota</taxon>
        <taxon>Viridiplantae</taxon>
        <taxon>Streptophyta</taxon>
        <taxon>Embryophyta</taxon>
        <taxon>Tracheophyta</taxon>
        <taxon>Spermatophyta</taxon>
        <taxon>Magnoliopsida</taxon>
        <taxon>Liliopsida</taxon>
        <taxon>Poales</taxon>
        <taxon>Poaceae</taxon>
        <taxon>PACMAD clade</taxon>
        <taxon>Arundinoideae</taxon>
        <taxon>Arundineae</taxon>
        <taxon>Arundo</taxon>
    </lineage>
</organism>
<name>A0A0A8ZD64_ARUDO</name>
<evidence type="ECO:0000313" key="1">
    <source>
        <dbReference type="EMBL" id="JAD36751.1"/>
    </source>
</evidence>
<accession>A0A0A8ZD64</accession>
<dbReference type="EMBL" id="GBRH01261144">
    <property type="protein sequence ID" value="JAD36751.1"/>
    <property type="molecule type" value="Transcribed_RNA"/>
</dbReference>
<sequence>MQTIHFLILSRKDYSNHSSRYINFLFKN</sequence>
<reference evidence="1" key="2">
    <citation type="journal article" date="2015" name="Data Brief">
        <title>Shoot transcriptome of the giant reed, Arundo donax.</title>
        <authorList>
            <person name="Barrero R.A."/>
            <person name="Guerrero F.D."/>
            <person name="Moolhuijzen P."/>
            <person name="Goolsby J.A."/>
            <person name="Tidwell J."/>
            <person name="Bellgard S.E."/>
            <person name="Bellgard M.I."/>
        </authorList>
    </citation>
    <scope>NUCLEOTIDE SEQUENCE</scope>
    <source>
        <tissue evidence="1">Shoot tissue taken approximately 20 cm above the soil surface</tissue>
    </source>
</reference>
<protein>
    <submittedName>
        <fullName evidence="1">Uncharacterized protein</fullName>
    </submittedName>
</protein>